<dbReference type="InterPro" id="IPR011008">
    <property type="entry name" value="Dimeric_a/b-barrel"/>
</dbReference>
<dbReference type="Gene3D" id="3.30.70.100">
    <property type="match status" value="1"/>
</dbReference>
<protein>
    <submittedName>
        <fullName evidence="1">L-rhamnose mutarotase</fullName>
    </submittedName>
</protein>
<name>A0A170ZB42_9BACT</name>
<accession>A0A170ZB42</accession>
<organism evidence="1 2">
    <name type="scientific">Paludibacter jiangxiensis</name>
    <dbReference type="NCBI Taxonomy" id="681398"/>
    <lineage>
        <taxon>Bacteria</taxon>
        <taxon>Pseudomonadati</taxon>
        <taxon>Bacteroidota</taxon>
        <taxon>Bacteroidia</taxon>
        <taxon>Bacteroidales</taxon>
        <taxon>Paludibacteraceae</taxon>
        <taxon>Paludibacter</taxon>
    </lineage>
</organism>
<dbReference type="PANTHER" id="PTHR43239">
    <property type="entry name" value="UPF0734 PROTEIN DDB_G0273871/DDB_G0273177"/>
    <property type="match status" value="1"/>
</dbReference>
<comment type="caution">
    <text evidence="1">The sequence shown here is derived from an EMBL/GenBank/DDBJ whole genome shotgun (WGS) entry which is preliminary data.</text>
</comment>
<evidence type="ECO:0000313" key="2">
    <source>
        <dbReference type="Proteomes" id="UP000076586"/>
    </source>
</evidence>
<dbReference type="SUPFAM" id="SSF54909">
    <property type="entry name" value="Dimeric alpha+beta barrel"/>
    <property type="match status" value="1"/>
</dbReference>
<dbReference type="RefSeq" id="WP_068702846.1">
    <property type="nucleotide sequence ID" value="NZ_BDCR01000002.1"/>
</dbReference>
<dbReference type="Pfam" id="PF05336">
    <property type="entry name" value="rhaM"/>
    <property type="match status" value="1"/>
</dbReference>
<dbReference type="Proteomes" id="UP000076586">
    <property type="component" value="Unassembled WGS sequence"/>
</dbReference>
<gene>
    <name evidence="1" type="ORF">PJIAN_241</name>
</gene>
<reference evidence="2" key="1">
    <citation type="submission" date="2016-04" db="EMBL/GenBank/DDBJ databases">
        <title>Draft genome sequence of Paludibacter jiangxiensis strain NM7.</title>
        <authorList>
            <person name="Qiu Y."/>
            <person name="Matsuura N."/>
            <person name="Ohashi A."/>
            <person name="Tourlousse M.D."/>
            <person name="Sekiguchi Y."/>
        </authorList>
    </citation>
    <scope>NUCLEOTIDE SEQUENCE [LARGE SCALE GENOMIC DNA]</scope>
    <source>
        <strain evidence="2">NM7</strain>
    </source>
</reference>
<dbReference type="PANTHER" id="PTHR43239:SF1">
    <property type="entry name" value="UPF0734 PROTEIN DDB_G0273871_DDB_G0273177"/>
    <property type="match status" value="1"/>
</dbReference>
<dbReference type="OrthoDB" id="1430580at2"/>
<evidence type="ECO:0000313" key="1">
    <source>
        <dbReference type="EMBL" id="GAT62482.1"/>
    </source>
</evidence>
<dbReference type="GO" id="GO:0016857">
    <property type="term" value="F:racemase and epimerase activity, acting on carbohydrates and derivatives"/>
    <property type="evidence" value="ECO:0007669"/>
    <property type="project" value="InterPro"/>
</dbReference>
<proteinExistence type="predicted"/>
<dbReference type="EMBL" id="BDCR01000002">
    <property type="protein sequence ID" value="GAT62482.1"/>
    <property type="molecule type" value="Genomic_DNA"/>
</dbReference>
<dbReference type="InterPro" id="IPR052996">
    <property type="entry name" value="Carb_Metab_Mutarotase"/>
</dbReference>
<reference evidence="2" key="2">
    <citation type="journal article" date="2017" name="Genome Announc.">
        <title>Draft genome sequence of Paludibacter jiangxiensis NM7(T), a propionate-producing fermentative bacterium.</title>
        <authorList>
            <person name="Qiu Y.-L."/>
            <person name="Tourlousse D.M."/>
            <person name="Matsuura N."/>
            <person name="Ohashi A."/>
            <person name="Sekiguchi Y."/>
        </authorList>
    </citation>
    <scope>NUCLEOTIDE SEQUENCE [LARGE SCALE GENOMIC DNA]</scope>
    <source>
        <strain evidence="2">NM7</strain>
    </source>
</reference>
<sequence length="133" mass="15346">MTTHNLKQGYPAKQFGQPTKRYCQQLDLVDDAALIEQYKYWHAPANNWAEIAAGIRSVGILEMEIYLHKNHAFMIVEVPADFDWDSAFAKLATLDRQEEWEAFVAKFQCSKPGATSDEKWQLMARIYALTECK</sequence>
<keyword evidence="2" id="KW-1185">Reference proteome</keyword>
<dbReference type="InterPro" id="IPR008000">
    <property type="entry name" value="Rham/fucose_mutarotase"/>
</dbReference>
<dbReference type="AlphaFoldDB" id="A0A170ZB42"/>
<dbReference type="STRING" id="681398.PJIAN_241"/>